<protein>
    <submittedName>
        <fullName evidence="2">Uncharacterized protein</fullName>
    </submittedName>
</protein>
<dbReference type="Proteomes" id="UP000247702">
    <property type="component" value="Unassembled WGS sequence"/>
</dbReference>
<evidence type="ECO:0000313" key="3">
    <source>
        <dbReference type="Proteomes" id="UP000247702"/>
    </source>
</evidence>
<feature type="compositionally biased region" description="Polar residues" evidence="1">
    <location>
        <begin position="114"/>
        <end position="133"/>
    </location>
</feature>
<gene>
    <name evidence="2" type="ORF">RclHR1_10320008</name>
</gene>
<feature type="compositionally biased region" description="Polar residues" evidence="1">
    <location>
        <begin position="141"/>
        <end position="165"/>
    </location>
</feature>
<comment type="caution">
    <text evidence="2">The sequence shown here is derived from an EMBL/GenBank/DDBJ whole genome shotgun (WGS) entry which is preliminary data.</text>
</comment>
<keyword evidence="3" id="KW-1185">Reference proteome</keyword>
<feature type="compositionally biased region" description="Polar residues" evidence="1">
    <location>
        <begin position="81"/>
        <end position="97"/>
    </location>
</feature>
<evidence type="ECO:0000313" key="2">
    <source>
        <dbReference type="EMBL" id="GBB83630.1"/>
    </source>
</evidence>
<feature type="compositionally biased region" description="Low complexity" evidence="1">
    <location>
        <begin position="69"/>
        <end position="80"/>
    </location>
</feature>
<sequence>MVIPDEAPPLLAALLPRNPRMKYSIYSDSIKWIVFLSKMSSCNSQNVARRGGGLPNTNSRRAHRHNKRNNNNNSDNSSSDGESTAQQKRTRTLSANTMDEDFVADTAADVGVDSLSSPPKENNTVSTSLSSPLNRAAASSAPGNDASTSLNASMHARTTTSASPPNASPDKATADDSPVDQIPIPSPTFSFDRNDYQAAAAPNSAPETLKNFPTNKALIDAVNNTFLEMYESYTGKARMTGSGDSKRLVIHFQTMVALMLVLVLPTSSSLTLYSMHTIPDTPEQ</sequence>
<proteinExistence type="predicted"/>
<accession>A0A2Z6Q1A0</accession>
<reference evidence="2 3" key="1">
    <citation type="submission" date="2017-11" db="EMBL/GenBank/DDBJ databases">
        <title>The genome of Rhizophagus clarus HR1 reveals common genetic basis of auxotrophy among arbuscular mycorrhizal fungi.</title>
        <authorList>
            <person name="Kobayashi Y."/>
        </authorList>
    </citation>
    <scope>NUCLEOTIDE SEQUENCE [LARGE SCALE GENOMIC DNA]</scope>
    <source>
        <strain evidence="2 3">HR1</strain>
    </source>
</reference>
<feature type="region of interest" description="Disordered" evidence="1">
    <location>
        <begin position="45"/>
        <end position="190"/>
    </location>
</feature>
<organism evidence="2 3">
    <name type="scientific">Rhizophagus clarus</name>
    <dbReference type="NCBI Taxonomy" id="94130"/>
    <lineage>
        <taxon>Eukaryota</taxon>
        <taxon>Fungi</taxon>
        <taxon>Fungi incertae sedis</taxon>
        <taxon>Mucoromycota</taxon>
        <taxon>Glomeromycotina</taxon>
        <taxon>Glomeromycetes</taxon>
        <taxon>Glomerales</taxon>
        <taxon>Glomeraceae</taxon>
        <taxon>Rhizophagus</taxon>
    </lineage>
</organism>
<evidence type="ECO:0000256" key="1">
    <source>
        <dbReference type="SAM" id="MobiDB-lite"/>
    </source>
</evidence>
<dbReference type="EMBL" id="BEXD01000039">
    <property type="protein sequence ID" value="GBB83630.1"/>
    <property type="molecule type" value="Genomic_DNA"/>
</dbReference>
<dbReference type="AlphaFoldDB" id="A0A2Z6Q1A0"/>
<name>A0A2Z6Q1A0_9GLOM</name>